<gene>
    <name evidence="8" type="ORF">ENH14_00040</name>
</gene>
<dbReference type="InterPro" id="IPR013783">
    <property type="entry name" value="Ig-like_fold"/>
</dbReference>
<feature type="domain" description="Secretion system C-terminal sorting" evidence="7">
    <location>
        <begin position="1150"/>
        <end position="1198"/>
    </location>
</feature>
<dbReference type="Gene3D" id="2.60.40.10">
    <property type="entry name" value="Immunoglobulins"/>
    <property type="match status" value="1"/>
</dbReference>
<dbReference type="SUPFAM" id="SSF52129">
    <property type="entry name" value="Caspase-like"/>
    <property type="match status" value="1"/>
</dbReference>
<dbReference type="InterPro" id="IPR045232">
    <property type="entry name" value="FAM234"/>
</dbReference>
<comment type="subcellular location">
    <subcellularLocation>
        <location evidence="1">Membrane</location>
        <topology evidence="1">Single-pass membrane protein</topology>
    </subcellularLocation>
</comment>
<dbReference type="GO" id="GO:0006508">
    <property type="term" value="P:proteolysis"/>
    <property type="evidence" value="ECO:0007669"/>
    <property type="project" value="InterPro"/>
</dbReference>
<evidence type="ECO:0000256" key="3">
    <source>
        <dbReference type="ARBA" id="ARBA00022729"/>
    </source>
</evidence>
<dbReference type="Gene3D" id="3.40.50.1460">
    <property type="match status" value="1"/>
</dbReference>
<dbReference type="EMBL" id="DRDR01000003">
    <property type="protein sequence ID" value="HDL59826.1"/>
    <property type="molecule type" value="Genomic_DNA"/>
</dbReference>
<dbReference type="InterPro" id="IPR026444">
    <property type="entry name" value="Secre_tail"/>
</dbReference>
<reference evidence="8" key="1">
    <citation type="journal article" date="2020" name="mSystems">
        <title>Genome- and Community-Level Interaction Insights into Carbon Utilization and Element Cycling Functions of Hydrothermarchaeota in Hydrothermal Sediment.</title>
        <authorList>
            <person name="Zhou Z."/>
            <person name="Liu Y."/>
            <person name="Xu W."/>
            <person name="Pan J."/>
            <person name="Luo Z.H."/>
            <person name="Li M."/>
        </authorList>
    </citation>
    <scope>NUCLEOTIDE SEQUENCE [LARGE SCALE GENOMIC DNA]</scope>
    <source>
        <strain evidence="8">HyVt-28</strain>
    </source>
</reference>
<dbReference type="GO" id="GO:0016020">
    <property type="term" value="C:membrane"/>
    <property type="evidence" value="ECO:0007669"/>
    <property type="project" value="UniProtKB-SubCell"/>
</dbReference>
<evidence type="ECO:0000259" key="6">
    <source>
        <dbReference type="Pfam" id="PF01364"/>
    </source>
</evidence>
<comment type="caution">
    <text evidence="8">The sequence shown here is derived from an EMBL/GenBank/DDBJ whole genome shotgun (WGS) entry which is preliminary data.</text>
</comment>
<dbReference type="InterPro" id="IPR015943">
    <property type="entry name" value="WD40/YVTN_repeat-like_dom_sf"/>
</dbReference>
<evidence type="ECO:0000259" key="7">
    <source>
        <dbReference type="Pfam" id="PF18962"/>
    </source>
</evidence>
<keyword evidence="5" id="KW-0472">Membrane</keyword>
<evidence type="ECO:0000256" key="1">
    <source>
        <dbReference type="ARBA" id="ARBA00004167"/>
    </source>
</evidence>
<dbReference type="SUPFAM" id="SSF69318">
    <property type="entry name" value="Integrin alpha N-terminal domain"/>
    <property type="match status" value="2"/>
</dbReference>
<feature type="domain" description="Gingipain" evidence="6">
    <location>
        <begin position="1"/>
        <end position="313"/>
    </location>
</feature>
<dbReference type="PANTHER" id="PTHR21419">
    <property type="match status" value="1"/>
</dbReference>
<dbReference type="Pfam" id="PF01364">
    <property type="entry name" value="Peptidase_C25"/>
    <property type="match status" value="1"/>
</dbReference>
<protein>
    <submittedName>
        <fullName evidence="8">T9SS type A sorting domain-containing protein</fullName>
    </submittedName>
</protein>
<keyword evidence="4" id="KW-1133">Transmembrane helix</keyword>
<proteinExistence type="predicted"/>
<dbReference type="NCBIfam" id="TIGR04183">
    <property type="entry name" value="Por_Secre_tail"/>
    <property type="match status" value="1"/>
</dbReference>
<organism evidence="8">
    <name type="scientific">candidate division WOR-3 bacterium</name>
    <dbReference type="NCBI Taxonomy" id="2052148"/>
    <lineage>
        <taxon>Bacteria</taxon>
        <taxon>Bacteria division WOR-3</taxon>
    </lineage>
</organism>
<evidence type="ECO:0000256" key="4">
    <source>
        <dbReference type="ARBA" id="ARBA00022989"/>
    </source>
</evidence>
<sequence length="1201" mass="134406">IENEFDGVDLAEKIRNCIKFYHGHRGVRWVILLGDEIFIPQRTAYVRLGYGENDFIPTDYYYADLDGDWNFDHDATFGELEDSLELRPDVLVGRIPVHTEFELLQYLEQLKVYKTEEKPWSDIERALFVASELQTKADASPYVDSVRKYFPPDFHQMKLYQDEGTITREAFVDSLNKGTSYHFAVLHGDYGGIYINVNPYIYFSTADINLLNEKGSSLWYVITCDAGGVDKDCLAEHLVFHPQVIGIITNTRNGFTSGVNLSIPFYQSLFDNPWFTIGEADSVAKERNASQSIYYNESRYNQMSTIILVDPSLVPPKGTMHKIKLENLSLQEDTLLELLVTNEYEEPFKNVKVTLYQPGNFIATTFTNLFGYASLRIKQPVTEKVFLSLQHPSGYTVLDSLLLDTLHIPLSVELSNIQNNFGDTLLVSNTAFKIIFKLKNNSLYPSGETKFSIKEEQSILSLDDTLFHIPELIEGAEYLIKISGKVKNCLEDTIVSLTIQLKRGDFIRSDTLGLRVFSPKLSITSVKYKFEGNNLIVYEQLQNSSRVPLHNFTLKVIPNLPFYISSRDSVHYNSLGAFTSIQDSFIFTLPTVPYTLYNIISYNNFKDTILIPLRDTTLNSPIALRGEPGSGSVKLSWNTFQNLLYNVYRSEDGVNFVKVNGEFVDDTYYEDRGLKPFTYYYYYVTMVDTFLHVETTPQETLKIRTNPANTPGWPRVTIGTGYSTPCVLELDVDVPGLELIIGTSFDSLLYAFYSNGDPVPGWPVNIHGDIWASPCAADFDNDGADEVFAVNLHGDHKAYLIDGDGSIMPGWPQDLGYGSFGTPACYDLDGDGKPEIVVKPNNSVLYVFRTDGSYLFAPDTLDTVYTNYSSPAIADINGDSIPEIVVAGGGLSPHLYVFEPDGDTLPPFPIPLPGRVMGSMAIGDVRIDYPGEEIVIPTQDSIYLYSSQGQIIWSRHASNTNIFFNPSLSDINDDGIVEVLVNTSNGIIVFDATGNILPSFPVYCGGDFSTCATLDIDGDGTQEIIKGSMDGNLYAIDYTGNIVAGFPVTLYSYVKPSVFITDHDLDGLAEIVASGFANSLFSFDLPSIFSNTASMWPTLKHDKMRTSWIKVPTQLGMEEAGKLPKNIGAESDIILNGSILDLSRFPDIDEIKLYDLSGRLIYNLNISKGQFLDLSRFSAGIYFLHIKKNNNTKIIKVIKIK</sequence>
<keyword evidence="3" id="KW-0732">Signal</keyword>
<dbReference type="AlphaFoldDB" id="A0A7V0LTV1"/>
<feature type="non-terminal residue" evidence="8">
    <location>
        <position position="1"/>
    </location>
</feature>
<dbReference type="InterPro" id="IPR029031">
    <property type="entry name" value="Gingipain_N_sf"/>
</dbReference>
<accession>A0A7V0LTV1</accession>
<dbReference type="Pfam" id="PF18962">
    <property type="entry name" value="Por_Secre_tail"/>
    <property type="match status" value="1"/>
</dbReference>
<dbReference type="InterPro" id="IPR013517">
    <property type="entry name" value="FG-GAP"/>
</dbReference>
<dbReference type="PANTHER" id="PTHR21419:SF23">
    <property type="entry name" value="PROTEIN DEFECTIVE IN EXINE FORMATION 1"/>
    <property type="match status" value="1"/>
</dbReference>
<dbReference type="SUPFAM" id="SSF49265">
    <property type="entry name" value="Fibronectin type III"/>
    <property type="match status" value="1"/>
</dbReference>
<dbReference type="InterPro" id="IPR028994">
    <property type="entry name" value="Integrin_alpha_N"/>
</dbReference>
<name>A0A7V0LTV1_UNCW3</name>
<dbReference type="Gene3D" id="3.40.50.10390">
    <property type="entry name" value="Gingipain r, domain 1"/>
    <property type="match status" value="1"/>
</dbReference>
<evidence type="ECO:0000313" key="8">
    <source>
        <dbReference type="EMBL" id="HDL59826.1"/>
    </source>
</evidence>
<dbReference type="InterPro" id="IPR001769">
    <property type="entry name" value="Gingipain"/>
</dbReference>
<keyword evidence="2" id="KW-0812">Transmembrane</keyword>
<dbReference type="Pfam" id="PF13517">
    <property type="entry name" value="FG-GAP_3"/>
    <property type="match status" value="1"/>
</dbReference>
<dbReference type="Gene3D" id="2.130.10.10">
    <property type="entry name" value="YVTN repeat-like/Quinoprotein amine dehydrogenase"/>
    <property type="match status" value="1"/>
</dbReference>
<dbReference type="GO" id="GO:0008234">
    <property type="term" value="F:cysteine-type peptidase activity"/>
    <property type="evidence" value="ECO:0007669"/>
    <property type="project" value="InterPro"/>
</dbReference>
<dbReference type="InterPro" id="IPR036116">
    <property type="entry name" value="FN3_sf"/>
</dbReference>
<dbReference type="Proteomes" id="UP000886381">
    <property type="component" value="Unassembled WGS sequence"/>
</dbReference>
<evidence type="ECO:0000256" key="2">
    <source>
        <dbReference type="ARBA" id="ARBA00022692"/>
    </source>
</evidence>
<evidence type="ECO:0000256" key="5">
    <source>
        <dbReference type="ARBA" id="ARBA00023136"/>
    </source>
</evidence>
<dbReference type="InterPro" id="IPR029030">
    <property type="entry name" value="Caspase-like_dom_sf"/>
</dbReference>